<sequence length="158" mass="17470">MRFYAEAEEVLARLPKLGVPMILRQVGKNAKKEKGQQGAIPWVYSSLNHAVARLRKKIDGVPAHFTLDACRHGGMTELEEAELTDGQGRALSLHSTQKSYQGYAKRSQARMLSATKKRHAHVLAEAVAKALANEEETNVRNEALEGVRNEERGLPKSA</sequence>
<comment type="caution">
    <text evidence="2">The sequence shown here is derived from an EMBL/GenBank/DDBJ whole genome shotgun (WGS) entry which is preliminary data.</text>
</comment>
<dbReference type="EMBL" id="JACEGD010000010">
    <property type="protein sequence ID" value="MBH5387019.1"/>
    <property type="molecule type" value="Genomic_DNA"/>
</dbReference>
<reference evidence="2 3" key="1">
    <citation type="submission" date="2020-07" db="EMBL/GenBank/DDBJ databases">
        <title>Bradyrhizobium diversity isolated from nodules of indigenous legumes of Western Australia.</title>
        <authorList>
            <person name="Klepa M.S."/>
        </authorList>
    </citation>
    <scope>NUCLEOTIDE SEQUENCE [LARGE SCALE GENOMIC DNA]</scope>
    <source>
        <strain evidence="2 3">CNPSo 4019</strain>
    </source>
</reference>
<feature type="compositionally biased region" description="Basic and acidic residues" evidence="1">
    <location>
        <begin position="137"/>
        <end position="158"/>
    </location>
</feature>
<evidence type="ECO:0000256" key="1">
    <source>
        <dbReference type="SAM" id="MobiDB-lite"/>
    </source>
</evidence>
<evidence type="ECO:0008006" key="4">
    <source>
        <dbReference type="Google" id="ProtNLM"/>
    </source>
</evidence>
<dbReference type="RefSeq" id="WP_197966215.1">
    <property type="nucleotide sequence ID" value="NZ_JACEGD010000010.1"/>
</dbReference>
<accession>A0ABS0P167</accession>
<protein>
    <recommendedName>
        <fullName evidence="4">Tyr recombinase domain-containing protein</fullName>
    </recommendedName>
</protein>
<organism evidence="2 3">
    <name type="scientific">Bradyrhizobium diversitatis</name>
    <dbReference type="NCBI Taxonomy" id="2755406"/>
    <lineage>
        <taxon>Bacteria</taxon>
        <taxon>Pseudomonadati</taxon>
        <taxon>Pseudomonadota</taxon>
        <taxon>Alphaproteobacteria</taxon>
        <taxon>Hyphomicrobiales</taxon>
        <taxon>Nitrobacteraceae</taxon>
        <taxon>Bradyrhizobium</taxon>
    </lineage>
</organism>
<proteinExistence type="predicted"/>
<feature type="region of interest" description="Disordered" evidence="1">
    <location>
        <begin position="134"/>
        <end position="158"/>
    </location>
</feature>
<evidence type="ECO:0000313" key="2">
    <source>
        <dbReference type="EMBL" id="MBH5387019.1"/>
    </source>
</evidence>
<evidence type="ECO:0000313" key="3">
    <source>
        <dbReference type="Proteomes" id="UP001194539"/>
    </source>
</evidence>
<name>A0ABS0P167_9BRAD</name>
<keyword evidence="3" id="KW-1185">Reference proteome</keyword>
<dbReference type="Proteomes" id="UP001194539">
    <property type="component" value="Unassembled WGS sequence"/>
</dbReference>
<gene>
    <name evidence="2" type="ORF">H1B27_12125</name>
</gene>